<gene>
    <name evidence="3" type="ORF">FOZ61_006941</name>
</gene>
<dbReference type="EMBL" id="JABAHT010000406">
    <property type="protein sequence ID" value="KAF4656473.1"/>
    <property type="molecule type" value="Genomic_DNA"/>
</dbReference>
<evidence type="ECO:0000256" key="1">
    <source>
        <dbReference type="PROSITE-ProRule" id="PRU00042"/>
    </source>
</evidence>
<reference evidence="3 4" key="1">
    <citation type="submission" date="2020-04" db="EMBL/GenBank/DDBJ databases">
        <title>Perkinsus olseni comparative genomics.</title>
        <authorList>
            <person name="Bogema D.R."/>
        </authorList>
    </citation>
    <scope>NUCLEOTIDE SEQUENCE [LARGE SCALE GENOMIC DNA]</scope>
    <source>
        <strain evidence="3">ATCC PRA-179</strain>
    </source>
</reference>
<feature type="domain" description="C2H2-type" evidence="2">
    <location>
        <begin position="406"/>
        <end position="424"/>
    </location>
</feature>
<comment type="caution">
    <text evidence="3">The sequence shown here is derived from an EMBL/GenBank/DDBJ whole genome shotgun (WGS) entry which is preliminary data.</text>
</comment>
<dbReference type="PROSITE" id="PS50157">
    <property type="entry name" value="ZINC_FINGER_C2H2_2"/>
    <property type="match status" value="1"/>
</dbReference>
<keyword evidence="1" id="KW-0863">Zinc-finger</keyword>
<dbReference type="AlphaFoldDB" id="A0A7J6LBD9"/>
<evidence type="ECO:0000259" key="2">
    <source>
        <dbReference type="PROSITE" id="PS50157"/>
    </source>
</evidence>
<proteinExistence type="predicted"/>
<sequence>MINRWVLTLVYAASRVVDSHTRSHTKAPDQLILNRMLSTRRILKLPKSVPRSEGIIRVLYLRSKLPSPLHDVASMVWQFIPTESEPTGIKFEKADKMEKDSSIEYIQEIRPGILMGLDTLNKLYGEARTVIMDSKNLGSPRWLFHHEKARRPVWICFCHDIMYYLEDIDDRWISRQPISADAEPLGDLEIPEFLVPDEPCVSDDHLVFWQPTRSWVYVYDPVSGKWDDYDVFCSVANLDARVATKPIEFVFIPSNGLFGATDRVVLFKDEVDDEHVFGRMWEKKMKRFSPDVVKYCPAAKDTVVVAFVDTLYRGYTVGIGLLNMRTGCFLRNVQADYIAGKAMTVTQDRRVIMMFGRKNDSEHIREQWDRRMNDGPQAVEDIQDRARIEGRLYSMTFSLVTATEGYTCENCGKAYKRRGNWQKHLDKCRPAPLKDRNPTAPTRMIALNLRMGAASCNVVFQMSFN</sequence>
<organism evidence="3 4">
    <name type="scientific">Perkinsus olseni</name>
    <name type="common">Perkinsus atlanticus</name>
    <dbReference type="NCBI Taxonomy" id="32597"/>
    <lineage>
        <taxon>Eukaryota</taxon>
        <taxon>Sar</taxon>
        <taxon>Alveolata</taxon>
        <taxon>Perkinsozoa</taxon>
        <taxon>Perkinsea</taxon>
        <taxon>Perkinsida</taxon>
        <taxon>Perkinsidae</taxon>
        <taxon>Perkinsus</taxon>
    </lineage>
</organism>
<dbReference type="GO" id="GO:0008270">
    <property type="term" value="F:zinc ion binding"/>
    <property type="evidence" value="ECO:0007669"/>
    <property type="project" value="UniProtKB-KW"/>
</dbReference>
<dbReference type="InterPro" id="IPR013087">
    <property type="entry name" value="Znf_C2H2_type"/>
</dbReference>
<evidence type="ECO:0000313" key="4">
    <source>
        <dbReference type="Proteomes" id="UP000570595"/>
    </source>
</evidence>
<name>A0A7J6LBD9_PEROL</name>
<dbReference type="Proteomes" id="UP000570595">
    <property type="component" value="Unassembled WGS sequence"/>
</dbReference>
<accession>A0A7J6LBD9</accession>
<protein>
    <recommendedName>
        <fullName evidence="2">C2H2-type domain-containing protein</fullName>
    </recommendedName>
</protein>
<evidence type="ECO:0000313" key="3">
    <source>
        <dbReference type="EMBL" id="KAF4656473.1"/>
    </source>
</evidence>
<keyword evidence="1" id="KW-0862">Zinc</keyword>
<keyword evidence="1" id="KW-0479">Metal-binding</keyword>